<evidence type="ECO:0000256" key="2">
    <source>
        <dbReference type="ARBA" id="ARBA00022723"/>
    </source>
</evidence>
<organism evidence="7 8">
    <name type="scientific">Trichoderma harzianum</name>
    <name type="common">Hypocrea lixii</name>
    <dbReference type="NCBI Taxonomy" id="5544"/>
    <lineage>
        <taxon>Eukaryota</taxon>
        <taxon>Fungi</taxon>
        <taxon>Dikarya</taxon>
        <taxon>Ascomycota</taxon>
        <taxon>Pezizomycotina</taxon>
        <taxon>Sordariomycetes</taxon>
        <taxon>Hypocreomycetidae</taxon>
        <taxon>Hypocreales</taxon>
        <taxon>Hypocreaceae</taxon>
        <taxon>Trichoderma</taxon>
    </lineage>
</organism>
<gene>
    <name evidence="7" type="ORF">THAR02_07518</name>
</gene>
<dbReference type="GO" id="GO:0006351">
    <property type="term" value="P:DNA-templated transcription"/>
    <property type="evidence" value="ECO:0007669"/>
    <property type="project" value="InterPro"/>
</dbReference>
<dbReference type="GO" id="GO:0008270">
    <property type="term" value="F:zinc ion binding"/>
    <property type="evidence" value="ECO:0007669"/>
    <property type="project" value="InterPro"/>
</dbReference>
<evidence type="ECO:0000256" key="3">
    <source>
        <dbReference type="ARBA" id="ARBA00023015"/>
    </source>
</evidence>
<keyword evidence="5" id="KW-0539">Nucleus</keyword>
<dbReference type="GO" id="GO:0003677">
    <property type="term" value="F:DNA binding"/>
    <property type="evidence" value="ECO:0007669"/>
    <property type="project" value="InterPro"/>
</dbReference>
<comment type="caution">
    <text evidence="7">The sequence shown here is derived from an EMBL/GenBank/DDBJ whole genome shotgun (WGS) entry which is preliminary data.</text>
</comment>
<keyword evidence="4" id="KW-0804">Transcription</keyword>
<protein>
    <recommendedName>
        <fullName evidence="6">Xylanolytic transcriptional activator regulatory domain-containing protein</fullName>
    </recommendedName>
</protein>
<evidence type="ECO:0000313" key="8">
    <source>
        <dbReference type="Proteomes" id="UP000034112"/>
    </source>
</evidence>
<reference evidence="8" key="1">
    <citation type="journal article" date="2015" name="Genome Announc.">
        <title>Draft whole-genome sequence of the biocontrol agent Trichoderma harzianum T6776.</title>
        <authorList>
            <person name="Baroncelli R."/>
            <person name="Piaggeschi G."/>
            <person name="Fiorini L."/>
            <person name="Bertolini E."/>
            <person name="Zapparata A."/>
            <person name="Pe M.E."/>
            <person name="Sarrocco S."/>
            <person name="Vannacci G."/>
        </authorList>
    </citation>
    <scope>NUCLEOTIDE SEQUENCE [LARGE SCALE GENOMIC DNA]</scope>
    <source>
        <strain evidence="8">T6776</strain>
    </source>
</reference>
<keyword evidence="3" id="KW-0805">Transcription regulation</keyword>
<dbReference type="CDD" id="cd12148">
    <property type="entry name" value="fungal_TF_MHR"/>
    <property type="match status" value="1"/>
</dbReference>
<evidence type="ECO:0000313" key="7">
    <source>
        <dbReference type="EMBL" id="KKP00389.1"/>
    </source>
</evidence>
<accession>A0A0G0A5E1</accession>
<dbReference type="InterPro" id="IPR007219">
    <property type="entry name" value="XnlR_reg_dom"/>
</dbReference>
<dbReference type="Proteomes" id="UP000034112">
    <property type="component" value="Unassembled WGS sequence"/>
</dbReference>
<dbReference type="OMA" id="CTHAGFR"/>
<name>A0A0G0A5E1_TRIHA</name>
<dbReference type="PANTHER" id="PTHR47338:SF20">
    <property type="entry name" value="ZN(II)2CYS6 TRANSCRIPTION FACTOR (EUROFUNG)"/>
    <property type="match status" value="1"/>
</dbReference>
<dbReference type="GO" id="GO:0000981">
    <property type="term" value="F:DNA-binding transcription factor activity, RNA polymerase II-specific"/>
    <property type="evidence" value="ECO:0007669"/>
    <property type="project" value="InterPro"/>
</dbReference>
<dbReference type="InterPro" id="IPR050815">
    <property type="entry name" value="TF_fung"/>
</dbReference>
<dbReference type="PANTHER" id="PTHR47338">
    <property type="entry name" value="ZN(II)2CYS6 TRANSCRIPTION FACTOR (EUROFUNG)-RELATED"/>
    <property type="match status" value="1"/>
</dbReference>
<evidence type="ECO:0000256" key="4">
    <source>
        <dbReference type="ARBA" id="ARBA00023163"/>
    </source>
</evidence>
<keyword evidence="2" id="KW-0479">Metal-binding</keyword>
<feature type="domain" description="Xylanolytic transcriptional activator regulatory" evidence="6">
    <location>
        <begin position="31"/>
        <end position="136"/>
    </location>
</feature>
<dbReference type="Pfam" id="PF04082">
    <property type="entry name" value="Fungal_trans"/>
    <property type="match status" value="1"/>
</dbReference>
<sequence>MKLITTEPDADATSATYCSLKRALLEVELSGSLTFRTLQALVLVAIYELGQAIYPSAYLTVGYCARYGIALGIDRTIDSFSSKPDGSEEERRTWWTIILLDRYLNVGCPERALLIKEPSNTSVLPMDDKLWEMGYPPPNPPLVISSPPTEAMGRFCLTVQAAYLLGKVLRYTGPQASDHRILEHEVQILDSTIAALTKVTLQEGAKRAWINRHKSPVETNAVMEVQVTTAADMLILSHHILRTGLGGNDDISPFCHDAFYRSAIVYSQILQKSDSEDAKNAIHDIKQSLRVNSHRWKAAATYLQLLGARDVTGIF</sequence>
<dbReference type="EMBL" id="JOKZ01000256">
    <property type="protein sequence ID" value="KKP00389.1"/>
    <property type="molecule type" value="Genomic_DNA"/>
</dbReference>
<dbReference type="OrthoDB" id="1274115at2759"/>
<comment type="subcellular location">
    <subcellularLocation>
        <location evidence="1">Nucleus</location>
    </subcellularLocation>
</comment>
<dbReference type="GO" id="GO:0005634">
    <property type="term" value="C:nucleus"/>
    <property type="evidence" value="ECO:0007669"/>
    <property type="project" value="UniProtKB-SubCell"/>
</dbReference>
<proteinExistence type="predicted"/>
<evidence type="ECO:0000259" key="6">
    <source>
        <dbReference type="Pfam" id="PF04082"/>
    </source>
</evidence>
<evidence type="ECO:0000256" key="5">
    <source>
        <dbReference type="ARBA" id="ARBA00023242"/>
    </source>
</evidence>
<evidence type="ECO:0000256" key="1">
    <source>
        <dbReference type="ARBA" id="ARBA00004123"/>
    </source>
</evidence>
<dbReference type="AlphaFoldDB" id="A0A0G0A5E1"/>